<dbReference type="RefSeq" id="WP_013763787.1">
    <property type="nucleotide sequence ID" value="NC_015510.1"/>
</dbReference>
<evidence type="ECO:0000259" key="2">
    <source>
        <dbReference type="PROSITE" id="PS50263"/>
    </source>
</evidence>
<proteinExistence type="inferred from homology"/>
<accession>F4KV67</accession>
<evidence type="ECO:0000256" key="1">
    <source>
        <dbReference type="ARBA" id="ARBA00010613"/>
    </source>
</evidence>
<protein>
    <submittedName>
        <fullName evidence="3">Nitrilase/cyanide hydratase and apolipoprotein N-acyltransferase</fullName>
    </submittedName>
</protein>
<dbReference type="InterPro" id="IPR001110">
    <property type="entry name" value="UPF0012_CS"/>
</dbReference>
<dbReference type="PROSITE" id="PS01227">
    <property type="entry name" value="UPF0012"/>
    <property type="match status" value="1"/>
</dbReference>
<dbReference type="HOGENOM" id="CLU_030130_5_0_10"/>
<gene>
    <name evidence="3" type="ordered locus">Halhy_1338</name>
</gene>
<evidence type="ECO:0000313" key="4">
    <source>
        <dbReference type="Proteomes" id="UP000008461"/>
    </source>
</evidence>
<dbReference type="SUPFAM" id="SSF56317">
    <property type="entry name" value="Carbon-nitrogen hydrolase"/>
    <property type="match status" value="1"/>
</dbReference>
<reference evidence="3 4" key="1">
    <citation type="journal article" date="2011" name="Stand. Genomic Sci.">
        <title>Complete genome sequence of Haliscomenobacter hydrossis type strain (O).</title>
        <authorList>
            <consortium name="US DOE Joint Genome Institute (JGI-PGF)"/>
            <person name="Daligault H."/>
            <person name="Lapidus A."/>
            <person name="Zeytun A."/>
            <person name="Nolan M."/>
            <person name="Lucas S."/>
            <person name="Del Rio T.G."/>
            <person name="Tice H."/>
            <person name="Cheng J.F."/>
            <person name="Tapia R."/>
            <person name="Han C."/>
            <person name="Goodwin L."/>
            <person name="Pitluck S."/>
            <person name="Liolios K."/>
            <person name="Pagani I."/>
            <person name="Ivanova N."/>
            <person name="Huntemann M."/>
            <person name="Mavromatis K."/>
            <person name="Mikhailova N."/>
            <person name="Pati A."/>
            <person name="Chen A."/>
            <person name="Palaniappan K."/>
            <person name="Land M."/>
            <person name="Hauser L."/>
            <person name="Brambilla E.M."/>
            <person name="Rohde M."/>
            <person name="Verbarg S."/>
            <person name="Goker M."/>
            <person name="Bristow J."/>
            <person name="Eisen J.A."/>
            <person name="Markowitz V."/>
            <person name="Hugenholtz P."/>
            <person name="Kyrpides N.C."/>
            <person name="Klenk H.P."/>
            <person name="Woyke T."/>
        </authorList>
    </citation>
    <scope>NUCLEOTIDE SEQUENCE [LARGE SCALE GENOMIC DNA]</scope>
    <source>
        <strain evidence="4">ATCC 27775 / DSM 1100 / LMG 10767 / O</strain>
    </source>
</reference>
<feature type="domain" description="CN hydrolase" evidence="2">
    <location>
        <begin position="12"/>
        <end position="268"/>
    </location>
</feature>
<dbReference type="InterPro" id="IPR003010">
    <property type="entry name" value="C-N_Hydrolase"/>
</dbReference>
<dbReference type="Pfam" id="PF00795">
    <property type="entry name" value="CN_hydrolase"/>
    <property type="match status" value="1"/>
</dbReference>
<dbReference type="PANTHER" id="PTHR23088:SF50">
    <property type="entry name" value="HYDROLASE YHCX"/>
    <property type="match status" value="1"/>
</dbReference>
<comment type="similarity">
    <text evidence="1">Belongs to the carbon-nitrogen hydrolase superfamily. NIT1/NIT2 family.</text>
</comment>
<dbReference type="CDD" id="cd07574">
    <property type="entry name" value="nitrilase_Rim1_like"/>
    <property type="match status" value="1"/>
</dbReference>
<organism evidence="3 4">
    <name type="scientific">Haliscomenobacter hydrossis (strain ATCC 27775 / DSM 1100 / LMG 10767 / O)</name>
    <dbReference type="NCBI Taxonomy" id="760192"/>
    <lineage>
        <taxon>Bacteria</taxon>
        <taxon>Pseudomonadati</taxon>
        <taxon>Bacteroidota</taxon>
        <taxon>Saprospiria</taxon>
        <taxon>Saprospirales</taxon>
        <taxon>Haliscomenobacteraceae</taxon>
        <taxon>Haliscomenobacter</taxon>
    </lineage>
</organism>
<dbReference type="OrthoDB" id="9811121at2"/>
<dbReference type="Proteomes" id="UP000008461">
    <property type="component" value="Chromosome"/>
</dbReference>
<sequence length="314" mass="35522">MRNATELKPGEIRLGVVQWLVRNFASVEIFLDKIEHQVQSFANYGVDFVLYPEYFSMPLLTLFPAAKERDRLVAMTSITNHLMEEISRMAHTYQVNVITGSIPELSPGGELRNATYLCKRDGSVEKYLKIHLTPYEKHAWHMVPGNKLGVFDTDCGRIGIQTCYDVEFPELGRLYADAGVQILFVPFSTDSQEGFFRVRHCAQARAIENECYVAIAGCVGYLPEVSAIEFQYGESAIFTPSDYAFPQGAVKSQLPANVESIIVSDVDLELLHNLHHRGSVRNLQDRRKDLYHLQASDKLKMPLEIDLEKTISNS</sequence>
<dbReference type="KEGG" id="hhy:Halhy_1338"/>
<dbReference type="EMBL" id="CP002691">
    <property type="protein sequence ID" value="AEE49233.1"/>
    <property type="molecule type" value="Genomic_DNA"/>
</dbReference>
<dbReference type="AlphaFoldDB" id="F4KV67"/>
<keyword evidence="4" id="KW-1185">Reference proteome</keyword>
<name>F4KV67_HALH1</name>
<dbReference type="STRING" id="760192.Halhy_1338"/>
<dbReference type="eggNOG" id="COG0388">
    <property type="taxonomic scope" value="Bacteria"/>
</dbReference>
<dbReference type="Gene3D" id="3.60.110.10">
    <property type="entry name" value="Carbon-nitrogen hydrolase"/>
    <property type="match status" value="1"/>
</dbReference>
<dbReference type="PANTHER" id="PTHR23088">
    <property type="entry name" value="NITRILASE-RELATED"/>
    <property type="match status" value="1"/>
</dbReference>
<reference key="2">
    <citation type="submission" date="2011-04" db="EMBL/GenBank/DDBJ databases">
        <title>Complete sequence of chromosome of Haliscomenobacter hydrossis DSM 1100.</title>
        <authorList>
            <consortium name="US DOE Joint Genome Institute (JGI-PGF)"/>
            <person name="Lucas S."/>
            <person name="Han J."/>
            <person name="Lapidus A."/>
            <person name="Bruce D."/>
            <person name="Goodwin L."/>
            <person name="Pitluck S."/>
            <person name="Peters L."/>
            <person name="Kyrpides N."/>
            <person name="Mavromatis K."/>
            <person name="Ivanova N."/>
            <person name="Ovchinnikova G."/>
            <person name="Pagani I."/>
            <person name="Daligault H."/>
            <person name="Detter J.C."/>
            <person name="Han C."/>
            <person name="Land M."/>
            <person name="Hauser L."/>
            <person name="Markowitz V."/>
            <person name="Cheng J.-F."/>
            <person name="Hugenholtz P."/>
            <person name="Woyke T."/>
            <person name="Wu D."/>
            <person name="Verbarg S."/>
            <person name="Frueling A."/>
            <person name="Brambilla E."/>
            <person name="Klenk H.-P."/>
            <person name="Eisen J.A."/>
        </authorList>
    </citation>
    <scope>NUCLEOTIDE SEQUENCE</scope>
    <source>
        <strain>DSM 1100</strain>
    </source>
</reference>
<dbReference type="PROSITE" id="PS50263">
    <property type="entry name" value="CN_HYDROLASE"/>
    <property type="match status" value="1"/>
</dbReference>
<evidence type="ECO:0000313" key="3">
    <source>
        <dbReference type="EMBL" id="AEE49233.1"/>
    </source>
</evidence>
<dbReference type="InterPro" id="IPR036526">
    <property type="entry name" value="C-N_Hydrolase_sf"/>
</dbReference>